<dbReference type="Proteomes" id="UP000320762">
    <property type="component" value="Unassembled WGS sequence"/>
</dbReference>
<evidence type="ECO:0000313" key="3">
    <source>
        <dbReference type="EMBL" id="TRM60841.1"/>
    </source>
</evidence>
<dbReference type="EMBL" id="VDMD01000020">
    <property type="protein sequence ID" value="TRM60841.1"/>
    <property type="molecule type" value="Genomic_DNA"/>
</dbReference>
<evidence type="ECO:0000256" key="1">
    <source>
        <dbReference type="SAM" id="MobiDB-lite"/>
    </source>
</evidence>
<organism evidence="3 4">
    <name type="scientific">Schizophyllum amplum</name>
    <dbReference type="NCBI Taxonomy" id="97359"/>
    <lineage>
        <taxon>Eukaryota</taxon>
        <taxon>Fungi</taxon>
        <taxon>Dikarya</taxon>
        <taxon>Basidiomycota</taxon>
        <taxon>Agaricomycotina</taxon>
        <taxon>Agaricomycetes</taxon>
        <taxon>Agaricomycetidae</taxon>
        <taxon>Agaricales</taxon>
        <taxon>Schizophyllaceae</taxon>
        <taxon>Schizophyllum</taxon>
    </lineage>
</organism>
<feature type="compositionally biased region" description="Basic and acidic residues" evidence="1">
    <location>
        <begin position="688"/>
        <end position="701"/>
    </location>
</feature>
<comment type="caution">
    <text evidence="3">The sequence shown here is derived from an EMBL/GenBank/DDBJ whole genome shotgun (WGS) entry which is preliminary data.</text>
</comment>
<gene>
    <name evidence="3" type="ORF">BD626DRAFT_406994</name>
</gene>
<name>A0A550C7R9_9AGAR</name>
<evidence type="ECO:0000259" key="2">
    <source>
        <dbReference type="PROSITE" id="PS50011"/>
    </source>
</evidence>
<feature type="region of interest" description="Disordered" evidence="1">
    <location>
        <begin position="687"/>
        <end position="718"/>
    </location>
</feature>
<dbReference type="GO" id="GO:0005524">
    <property type="term" value="F:ATP binding"/>
    <property type="evidence" value="ECO:0007669"/>
    <property type="project" value="InterPro"/>
</dbReference>
<dbReference type="AlphaFoldDB" id="A0A550C7R9"/>
<feature type="region of interest" description="Disordered" evidence="1">
    <location>
        <begin position="620"/>
        <end position="646"/>
    </location>
</feature>
<accession>A0A550C7R9</accession>
<reference evidence="3 4" key="1">
    <citation type="journal article" date="2019" name="New Phytol.">
        <title>Comparative genomics reveals unique wood-decay strategies and fruiting body development in the Schizophyllaceae.</title>
        <authorList>
            <person name="Almasi E."/>
            <person name="Sahu N."/>
            <person name="Krizsan K."/>
            <person name="Balint B."/>
            <person name="Kovacs G.M."/>
            <person name="Kiss B."/>
            <person name="Cseklye J."/>
            <person name="Drula E."/>
            <person name="Henrissat B."/>
            <person name="Nagy I."/>
            <person name="Chovatia M."/>
            <person name="Adam C."/>
            <person name="LaButti K."/>
            <person name="Lipzen A."/>
            <person name="Riley R."/>
            <person name="Grigoriev I.V."/>
            <person name="Nagy L.G."/>
        </authorList>
    </citation>
    <scope>NUCLEOTIDE SEQUENCE [LARGE SCALE GENOMIC DNA]</scope>
    <source>
        <strain evidence="3 4">NL-1724</strain>
    </source>
</reference>
<proteinExistence type="predicted"/>
<protein>
    <recommendedName>
        <fullName evidence="2">Protein kinase domain-containing protein</fullName>
    </recommendedName>
</protein>
<dbReference type="PROSITE" id="PS50011">
    <property type="entry name" value="PROTEIN_KINASE_DOM"/>
    <property type="match status" value="1"/>
</dbReference>
<dbReference type="PANTHER" id="PTHR38248">
    <property type="entry name" value="FUNK1 6"/>
    <property type="match status" value="1"/>
</dbReference>
<dbReference type="OrthoDB" id="5569250at2759"/>
<dbReference type="InterPro" id="IPR000719">
    <property type="entry name" value="Prot_kinase_dom"/>
</dbReference>
<evidence type="ECO:0000313" key="4">
    <source>
        <dbReference type="Proteomes" id="UP000320762"/>
    </source>
</evidence>
<dbReference type="GO" id="GO:0004672">
    <property type="term" value="F:protein kinase activity"/>
    <property type="evidence" value="ECO:0007669"/>
    <property type="project" value="InterPro"/>
</dbReference>
<dbReference type="SUPFAM" id="SSF56112">
    <property type="entry name" value="Protein kinase-like (PK-like)"/>
    <property type="match status" value="1"/>
</dbReference>
<dbReference type="PANTHER" id="PTHR38248:SF2">
    <property type="entry name" value="FUNK1 11"/>
    <property type="match status" value="1"/>
</dbReference>
<dbReference type="STRING" id="97359.A0A550C7R9"/>
<dbReference type="InterPro" id="IPR040976">
    <property type="entry name" value="Pkinase_fungal"/>
</dbReference>
<feature type="compositionally biased region" description="Low complexity" evidence="1">
    <location>
        <begin position="632"/>
        <end position="646"/>
    </location>
</feature>
<dbReference type="InterPro" id="IPR011009">
    <property type="entry name" value="Kinase-like_dom_sf"/>
</dbReference>
<sequence>MPDLIKTLFPDEAFAIAPKFVLAAMPVSMYDRKTGKWTSRPDFDLQGKEQEVATFFNNIIHVAETCYRLKGKDIPGNETRRWSADCTNNILPGGPTPRKPDLFLIPEGEPQEWKNVLAAGQIKSEAHAIVKIERQLQDSAYNCFATQDDLMSHIEIGLVLDRFWVTVFDRAGCVHSFRGNVDEDASYLVRVIVGLALLDRSRLGYDPSVKTLSDGRRAIAVNDVTYQILETLFISDVLRGRGTVCWHCRPLGEERDDDDVVIKSLWADQSRLHTEADFLRIAGNIKGISTLVAEEAVMEGDKPRSTTTIRQALCDHDREDEFNAIEVRHHYRLVLKPFGIHVEHFASKKELLSVLKDCIEAHEKLVYERHVLHSDISDNNVMIRAKGEENGLRKGLLIDLDYASLIGQKRNRTAIAHRTGTLPFMAWEILKYGDEIPHEPRHDLESFLYVLIWTCVCYAGPNCTYRKDFDVMQTRLARWLDLTALMSEIGGAKNEIMCFPTKDTVADKFPEFLDEVFDPYFEDLKPCVRELREIIFGEEFTDPRQMHVEVREILQRHIDKLSHPDSDPAIDQRMGAPYMRPKKVAGTKRTAGRADGVPEFIREQVDDVELQEAEEFAGLITLPPQTTSQTNSAAPSGAPGSAQAPIPAEAPALRPIRPLRGARGSSLSDAAIVGRLRTSGEAGVLHSYNEDVLERERERRQGSNYRSNGSETKRQKLL</sequence>
<keyword evidence="4" id="KW-1185">Reference proteome</keyword>
<dbReference type="Pfam" id="PF17667">
    <property type="entry name" value="Pkinase_fungal"/>
    <property type="match status" value="1"/>
</dbReference>
<feature type="domain" description="Protein kinase" evidence="2">
    <location>
        <begin position="231"/>
        <end position="579"/>
    </location>
</feature>
<dbReference type="Gene3D" id="1.10.510.10">
    <property type="entry name" value="Transferase(Phosphotransferase) domain 1"/>
    <property type="match status" value="1"/>
</dbReference>